<dbReference type="Proteomes" id="UP001153069">
    <property type="component" value="Unassembled WGS sequence"/>
</dbReference>
<protein>
    <recommendedName>
        <fullName evidence="12">Ceramidase</fullName>
    </recommendedName>
</protein>
<name>A0A9N8EF36_9STRA</name>
<feature type="transmembrane region" description="Helical" evidence="9">
    <location>
        <begin position="151"/>
        <end position="169"/>
    </location>
</feature>
<dbReference type="InterPro" id="IPR008901">
    <property type="entry name" value="ACER"/>
</dbReference>
<keyword evidence="4" id="KW-0378">Hydrolase</keyword>
<dbReference type="GO" id="GO:0016020">
    <property type="term" value="C:membrane"/>
    <property type="evidence" value="ECO:0007669"/>
    <property type="project" value="UniProtKB-SubCell"/>
</dbReference>
<dbReference type="EMBL" id="CAICTM010001092">
    <property type="protein sequence ID" value="CAB9520342.1"/>
    <property type="molecule type" value="Genomic_DNA"/>
</dbReference>
<comment type="similarity">
    <text evidence="2">Belongs to the alkaline ceramidase family.</text>
</comment>
<feature type="binding site" evidence="7">
    <location>
        <position position="35"/>
    </location>
    <ligand>
        <name>Ca(2+)</name>
        <dbReference type="ChEBI" id="CHEBI:29108"/>
    </ligand>
</feature>
<evidence type="ECO:0000256" key="8">
    <source>
        <dbReference type="PIRSR" id="PIRSR608901-2"/>
    </source>
</evidence>
<dbReference type="Pfam" id="PF05875">
    <property type="entry name" value="Ceramidase"/>
    <property type="match status" value="1"/>
</dbReference>
<feature type="binding site" evidence="8">
    <location>
        <position position="215"/>
    </location>
    <ligand>
        <name>Zn(2+)</name>
        <dbReference type="ChEBI" id="CHEBI:29105"/>
        <note>catalytic</note>
    </ligand>
</feature>
<dbReference type="AlphaFoldDB" id="A0A9N8EF36"/>
<evidence type="ECO:0008006" key="12">
    <source>
        <dbReference type="Google" id="ProtNLM"/>
    </source>
</evidence>
<evidence type="ECO:0000256" key="7">
    <source>
        <dbReference type="PIRSR" id="PIRSR608901-1"/>
    </source>
</evidence>
<dbReference type="GO" id="GO:0016811">
    <property type="term" value="F:hydrolase activity, acting on carbon-nitrogen (but not peptide) bonds, in linear amides"/>
    <property type="evidence" value="ECO:0007669"/>
    <property type="project" value="InterPro"/>
</dbReference>
<feature type="binding site" evidence="8">
    <location>
        <position position="84"/>
    </location>
    <ligand>
        <name>Zn(2+)</name>
        <dbReference type="ChEBI" id="CHEBI:29105"/>
        <note>catalytic</note>
    </ligand>
</feature>
<reference evidence="10" key="1">
    <citation type="submission" date="2020-06" db="EMBL/GenBank/DDBJ databases">
        <authorList>
            <consortium name="Plant Systems Biology data submission"/>
        </authorList>
    </citation>
    <scope>NUCLEOTIDE SEQUENCE</scope>
    <source>
        <strain evidence="10">D6</strain>
    </source>
</reference>
<organism evidence="10 11">
    <name type="scientific">Seminavis robusta</name>
    <dbReference type="NCBI Taxonomy" id="568900"/>
    <lineage>
        <taxon>Eukaryota</taxon>
        <taxon>Sar</taxon>
        <taxon>Stramenopiles</taxon>
        <taxon>Ochrophyta</taxon>
        <taxon>Bacillariophyta</taxon>
        <taxon>Bacillariophyceae</taxon>
        <taxon>Bacillariophycidae</taxon>
        <taxon>Naviculales</taxon>
        <taxon>Naviculaceae</taxon>
        <taxon>Seminavis</taxon>
    </lineage>
</organism>
<keyword evidence="7" id="KW-0106">Calcium</keyword>
<comment type="subcellular location">
    <subcellularLocation>
        <location evidence="1">Membrane</location>
        <topology evidence="1">Multi-pass membrane protein</topology>
    </subcellularLocation>
</comment>
<proteinExistence type="inferred from homology"/>
<keyword evidence="6 9" id="KW-0472">Membrane</keyword>
<feature type="binding site" evidence="7">
    <location>
        <position position="21"/>
    </location>
    <ligand>
        <name>Ca(2+)</name>
        <dbReference type="ChEBI" id="CHEBI:29108"/>
    </ligand>
</feature>
<evidence type="ECO:0000256" key="1">
    <source>
        <dbReference type="ARBA" id="ARBA00004141"/>
    </source>
</evidence>
<sequence>MAEVSWSDQFQRGTTNIKWCEDVVARHAHSDWIAEYYNFWSNLAFCFAGLIGMKRCVELKLTGAFWAAEVVMCFGIGFGSMIFHAHQSKVSQNFDEILMSMLLMAHLHTLKDATLWLTPSKGKRAPLYYWYHIWVAAYWAIYAYTNVYEHFNIGFTIQAICVFLLLFDVGMRFNHSQQKWYASVGSLVIAKVIWGFERKHYEEGTCDSPGALAYHPLWHVGAALSHYFAMQQCAELLEIHRSGKSGSGKKID</sequence>
<keyword evidence="8" id="KW-0862">Zinc</keyword>
<feature type="transmembrane region" description="Helical" evidence="9">
    <location>
        <begin position="36"/>
        <end position="53"/>
    </location>
</feature>
<dbReference type="InterPro" id="IPR044219">
    <property type="entry name" value="ACER_plant"/>
</dbReference>
<gene>
    <name evidence="10" type="ORF">SEMRO_1094_G240600.1</name>
</gene>
<keyword evidence="5 9" id="KW-1133">Transmembrane helix</keyword>
<comment type="cofactor">
    <cofactor evidence="8">
        <name>Zn(2+)</name>
        <dbReference type="ChEBI" id="CHEBI:29105"/>
    </cofactor>
</comment>
<feature type="transmembrane region" description="Helical" evidence="9">
    <location>
        <begin position="129"/>
        <end position="145"/>
    </location>
</feature>
<keyword evidence="7" id="KW-0479">Metal-binding</keyword>
<evidence type="ECO:0000256" key="3">
    <source>
        <dbReference type="ARBA" id="ARBA00022692"/>
    </source>
</evidence>
<evidence type="ECO:0000313" key="10">
    <source>
        <dbReference type="EMBL" id="CAB9520342.1"/>
    </source>
</evidence>
<evidence type="ECO:0000256" key="6">
    <source>
        <dbReference type="ARBA" id="ARBA00023136"/>
    </source>
</evidence>
<comment type="caution">
    <text evidence="10">The sequence shown here is derived from an EMBL/GenBank/DDBJ whole genome shotgun (WGS) entry which is preliminary data.</text>
</comment>
<evidence type="ECO:0000256" key="2">
    <source>
        <dbReference type="ARBA" id="ARBA00009780"/>
    </source>
</evidence>
<dbReference type="GO" id="GO:0006672">
    <property type="term" value="P:ceramide metabolic process"/>
    <property type="evidence" value="ECO:0007669"/>
    <property type="project" value="InterPro"/>
</dbReference>
<dbReference type="GO" id="GO:0009651">
    <property type="term" value="P:response to salt stress"/>
    <property type="evidence" value="ECO:0007669"/>
    <property type="project" value="InterPro"/>
</dbReference>
<dbReference type="GO" id="GO:0046872">
    <property type="term" value="F:metal ion binding"/>
    <property type="evidence" value="ECO:0007669"/>
    <property type="project" value="UniProtKB-KW"/>
</dbReference>
<evidence type="ECO:0000256" key="9">
    <source>
        <dbReference type="SAM" id="Phobius"/>
    </source>
</evidence>
<feature type="transmembrane region" description="Helical" evidence="9">
    <location>
        <begin position="65"/>
        <end position="85"/>
    </location>
</feature>
<dbReference type="PANTHER" id="PTHR46852:SF1">
    <property type="entry name" value="ALKALINE PHYTOCERAMIDASE FAMILY PROTEIN, EXPRESSED"/>
    <property type="match status" value="1"/>
</dbReference>
<dbReference type="OrthoDB" id="187171at2759"/>
<evidence type="ECO:0000256" key="4">
    <source>
        <dbReference type="ARBA" id="ARBA00022801"/>
    </source>
</evidence>
<evidence type="ECO:0000256" key="5">
    <source>
        <dbReference type="ARBA" id="ARBA00022989"/>
    </source>
</evidence>
<dbReference type="GO" id="GO:0006914">
    <property type="term" value="P:autophagy"/>
    <property type="evidence" value="ECO:0007669"/>
    <property type="project" value="InterPro"/>
</dbReference>
<evidence type="ECO:0000313" key="11">
    <source>
        <dbReference type="Proteomes" id="UP001153069"/>
    </source>
</evidence>
<feature type="binding site" evidence="8">
    <location>
        <position position="219"/>
    </location>
    <ligand>
        <name>Zn(2+)</name>
        <dbReference type="ChEBI" id="CHEBI:29105"/>
        <note>catalytic</note>
    </ligand>
</feature>
<keyword evidence="3 9" id="KW-0812">Transmembrane</keyword>
<accession>A0A9N8EF36</accession>
<keyword evidence="11" id="KW-1185">Reference proteome</keyword>
<dbReference type="GO" id="GO:0098542">
    <property type="term" value="P:defense response to other organism"/>
    <property type="evidence" value="ECO:0007669"/>
    <property type="project" value="InterPro"/>
</dbReference>
<feature type="binding site" evidence="7">
    <location>
        <position position="19"/>
    </location>
    <ligand>
        <name>Ca(2+)</name>
        <dbReference type="ChEBI" id="CHEBI:29108"/>
    </ligand>
</feature>
<dbReference type="PANTHER" id="PTHR46852">
    <property type="entry name" value="ALKALINE CERAMIDASE"/>
    <property type="match status" value="1"/>
</dbReference>